<dbReference type="InterPro" id="IPR036322">
    <property type="entry name" value="WD40_repeat_dom_sf"/>
</dbReference>
<dbReference type="PANTHER" id="PTHR11024">
    <property type="entry name" value="NUCLEAR PORE COMPLEX PROTEIN SEC13 / SEH1 FAMILY MEMBER"/>
    <property type="match status" value="1"/>
</dbReference>
<dbReference type="GO" id="GO:0090114">
    <property type="term" value="P:COPII-coated vesicle budding"/>
    <property type="evidence" value="ECO:0007669"/>
    <property type="project" value="TreeGrafter"/>
</dbReference>
<evidence type="ECO:0000256" key="3">
    <source>
        <dbReference type="ARBA" id="ARBA00022448"/>
    </source>
</evidence>
<name>A0A8S0PVW6_OLEEU</name>
<evidence type="ECO:0000256" key="10">
    <source>
        <dbReference type="ARBA" id="ARBA00023242"/>
    </source>
</evidence>
<dbReference type="OrthoDB" id="364224at2759"/>
<dbReference type="InterPro" id="IPR037363">
    <property type="entry name" value="Sec13/Seh1_fam"/>
</dbReference>
<organism evidence="12 13">
    <name type="scientific">Olea europaea subsp. europaea</name>
    <dbReference type="NCBI Taxonomy" id="158383"/>
    <lineage>
        <taxon>Eukaryota</taxon>
        <taxon>Viridiplantae</taxon>
        <taxon>Streptophyta</taxon>
        <taxon>Embryophyta</taxon>
        <taxon>Tracheophyta</taxon>
        <taxon>Spermatophyta</taxon>
        <taxon>Magnoliopsida</taxon>
        <taxon>eudicotyledons</taxon>
        <taxon>Gunneridae</taxon>
        <taxon>Pentapetalae</taxon>
        <taxon>asterids</taxon>
        <taxon>lamiids</taxon>
        <taxon>Lamiales</taxon>
        <taxon>Oleaceae</taxon>
        <taxon>Oleeae</taxon>
        <taxon>Olea</taxon>
    </lineage>
</organism>
<evidence type="ECO:0000256" key="7">
    <source>
        <dbReference type="ARBA" id="ARBA00022927"/>
    </source>
</evidence>
<dbReference type="EMBL" id="CACTIH010000310">
    <property type="protein sequence ID" value="CAA2959221.1"/>
    <property type="molecule type" value="Genomic_DNA"/>
</dbReference>
<dbReference type="SMART" id="SM00320">
    <property type="entry name" value="WD40"/>
    <property type="match status" value="3"/>
</dbReference>
<evidence type="ECO:0000256" key="6">
    <source>
        <dbReference type="ARBA" id="ARBA00022816"/>
    </source>
</evidence>
<sequence>MPRQKTETSHQDAVHVVVMDYHGKRLATASSDNTIMIIGVSNSRSQHLATLAGHQGPVWRVAWAHPKFGSLLASRSYDGKVIIWKEGNQNEWIQAHLFDDHKAFVNPVAWAPHELGLCLACGSLDGNISVFTERSGGGWDKSRINQAHLGPINGSWCSCWKFDNGIWRMDCFPALQMHTDWERDASWAPNLGLPK</sequence>
<comment type="caution">
    <text evidence="12">The sequence shown here is derived from an EMBL/GenBank/DDBJ whole genome shotgun (WGS) entry which is preliminary data.</text>
</comment>
<evidence type="ECO:0000256" key="1">
    <source>
        <dbReference type="ARBA" id="ARBA00004567"/>
    </source>
</evidence>
<keyword evidence="4 11" id="KW-0853">WD repeat</keyword>
<keyword evidence="8" id="KW-0811">Translocation</keyword>
<keyword evidence="10" id="KW-0539">Nucleus</keyword>
<comment type="similarity">
    <text evidence="2">Belongs to the WD repeat SEC13 family.</text>
</comment>
<dbReference type="AlphaFoldDB" id="A0A8S0PVW6"/>
<dbReference type="GO" id="GO:0005198">
    <property type="term" value="F:structural molecule activity"/>
    <property type="evidence" value="ECO:0007669"/>
    <property type="project" value="InterPro"/>
</dbReference>
<dbReference type="Proteomes" id="UP000594638">
    <property type="component" value="Unassembled WGS sequence"/>
</dbReference>
<evidence type="ECO:0000256" key="4">
    <source>
        <dbReference type="ARBA" id="ARBA00022574"/>
    </source>
</evidence>
<evidence type="ECO:0000256" key="8">
    <source>
        <dbReference type="ARBA" id="ARBA00023010"/>
    </source>
</evidence>
<dbReference type="Gramene" id="OE9A018565T1">
    <property type="protein sequence ID" value="OE9A018565C1"/>
    <property type="gene ID" value="OE9A018565"/>
</dbReference>
<dbReference type="PANTHER" id="PTHR11024:SF2">
    <property type="entry name" value="PROTEIN SEC13 HOMOLOG"/>
    <property type="match status" value="1"/>
</dbReference>
<evidence type="ECO:0000256" key="9">
    <source>
        <dbReference type="ARBA" id="ARBA00023132"/>
    </source>
</evidence>
<dbReference type="GO" id="GO:0006606">
    <property type="term" value="P:protein import into nucleus"/>
    <property type="evidence" value="ECO:0007669"/>
    <property type="project" value="TreeGrafter"/>
</dbReference>
<evidence type="ECO:0000256" key="2">
    <source>
        <dbReference type="ARBA" id="ARBA00010102"/>
    </source>
</evidence>
<evidence type="ECO:0000256" key="5">
    <source>
        <dbReference type="ARBA" id="ARBA00022737"/>
    </source>
</evidence>
<keyword evidence="5" id="KW-0677">Repeat</keyword>
<dbReference type="InterPro" id="IPR001680">
    <property type="entry name" value="WD40_rpt"/>
</dbReference>
<comment type="subcellular location">
    <subcellularLocation>
        <location evidence="1">Nucleus</location>
        <location evidence="1">Nuclear pore complex</location>
    </subcellularLocation>
</comment>
<dbReference type="PROSITE" id="PS50082">
    <property type="entry name" value="WD_REPEATS_2"/>
    <property type="match status" value="1"/>
</dbReference>
<keyword evidence="7" id="KW-0653">Protein transport</keyword>
<gene>
    <name evidence="12" type="ORF">OLEA9_A018565</name>
</gene>
<protein>
    <submittedName>
        <fullName evidence="12">Transport SEC13 homolog B</fullName>
    </submittedName>
</protein>
<keyword evidence="6" id="KW-0509">mRNA transport</keyword>
<feature type="repeat" description="WD" evidence="11">
    <location>
        <begin position="51"/>
        <end position="85"/>
    </location>
</feature>
<evidence type="ECO:0000313" key="13">
    <source>
        <dbReference type="Proteomes" id="UP000594638"/>
    </source>
</evidence>
<dbReference type="GO" id="GO:0031080">
    <property type="term" value="C:nuclear pore outer ring"/>
    <property type="evidence" value="ECO:0007669"/>
    <property type="project" value="TreeGrafter"/>
</dbReference>
<keyword evidence="13" id="KW-1185">Reference proteome</keyword>
<keyword evidence="9" id="KW-0906">Nuclear pore complex</keyword>
<dbReference type="InterPro" id="IPR015943">
    <property type="entry name" value="WD40/YVTN_repeat-like_dom_sf"/>
</dbReference>
<accession>A0A8S0PVW6</accession>
<dbReference type="GO" id="GO:0030127">
    <property type="term" value="C:COPII vesicle coat"/>
    <property type="evidence" value="ECO:0007669"/>
    <property type="project" value="TreeGrafter"/>
</dbReference>
<evidence type="ECO:0000256" key="11">
    <source>
        <dbReference type="PROSITE-ProRule" id="PRU00221"/>
    </source>
</evidence>
<dbReference type="Pfam" id="PF00400">
    <property type="entry name" value="WD40"/>
    <property type="match status" value="2"/>
</dbReference>
<keyword evidence="3" id="KW-0813">Transport</keyword>
<dbReference type="Gene3D" id="2.130.10.10">
    <property type="entry name" value="YVTN repeat-like/Quinoprotein amine dehydrogenase"/>
    <property type="match status" value="1"/>
</dbReference>
<reference evidence="12 13" key="1">
    <citation type="submission" date="2019-12" db="EMBL/GenBank/DDBJ databases">
        <authorList>
            <person name="Alioto T."/>
            <person name="Alioto T."/>
            <person name="Gomez Garrido J."/>
        </authorList>
    </citation>
    <scope>NUCLEOTIDE SEQUENCE [LARGE SCALE GENOMIC DNA]</scope>
</reference>
<dbReference type="SUPFAM" id="SSF50978">
    <property type="entry name" value="WD40 repeat-like"/>
    <property type="match status" value="1"/>
</dbReference>
<evidence type="ECO:0000313" key="12">
    <source>
        <dbReference type="EMBL" id="CAA2959221.1"/>
    </source>
</evidence>
<proteinExistence type="inferred from homology"/>